<protein>
    <submittedName>
        <fullName evidence="6">MBL fold metallo-hydrolase</fullName>
    </submittedName>
</protein>
<feature type="compositionally biased region" description="Acidic residues" evidence="4">
    <location>
        <begin position="289"/>
        <end position="298"/>
    </location>
</feature>
<dbReference type="OrthoDB" id="9802248at2"/>
<evidence type="ECO:0000256" key="4">
    <source>
        <dbReference type="SAM" id="MobiDB-lite"/>
    </source>
</evidence>
<comment type="function">
    <text evidence="2">Counteracts the endogenous Pycsar antiviral defense system. Phosphodiesterase that enables metal-dependent hydrolysis of host cyclic nucleotide Pycsar defense signals such as cCMP and cUMP.</text>
</comment>
<dbReference type="SUPFAM" id="SSF56281">
    <property type="entry name" value="Metallo-hydrolase/oxidoreductase"/>
    <property type="match status" value="1"/>
</dbReference>
<dbReference type="PANTHER" id="PTHR42951">
    <property type="entry name" value="METALLO-BETA-LACTAMASE DOMAIN-CONTAINING"/>
    <property type="match status" value="1"/>
</dbReference>
<sequence>MAENPMKNLKIPMTTVGSGDEVELRPDVYGLTLQFVNVAFIGIPGSLREWVLVDTGLPQSADKIVKVANERFGTGARPTAIILTHGHFDHAGSAVELAQKWDVPVYAHPMEMPFLTGQSKYPSYDPGVEGGLNSRLSAVFPNQPIDLQPYIHNLPADHSVPGLSQWRWIHTPGHAPGHISLFREEDGTLIAGDAFITVDQDKLWDSMIQKRELCGPPRYATTDWTAARESVERLASLRPQHALTGHGQPMMGPDLTEGLPRLAAHFDEWAKPSHGKYVDHPTNEPPGLGDDDRDLTDV</sequence>
<dbReference type="Proteomes" id="UP000078148">
    <property type="component" value="Chromosome"/>
</dbReference>
<dbReference type="AlphaFoldDB" id="A0A172ZH74"/>
<evidence type="ECO:0000313" key="6">
    <source>
        <dbReference type="EMBL" id="ANF96938.1"/>
    </source>
</evidence>
<dbReference type="InterPro" id="IPR001279">
    <property type="entry name" value="Metallo-B-lactamas"/>
</dbReference>
<keyword evidence="7" id="KW-1185">Reference proteome</keyword>
<evidence type="ECO:0000259" key="5">
    <source>
        <dbReference type="SMART" id="SM00849"/>
    </source>
</evidence>
<feature type="region of interest" description="Disordered" evidence="4">
    <location>
        <begin position="273"/>
        <end position="298"/>
    </location>
</feature>
<dbReference type="InterPro" id="IPR036866">
    <property type="entry name" value="RibonucZ/Hydroxyglut_hydro"/>
</dbReference>
<dbReference type="SMART" id="SM00849">
    <property type="entry name" value="Lactamase_B"/>
    <property type="match status" value="1"/>
</dbReference>
<comment type="catalytic activity">
    <reaction evidence="1">
        <text>3',5'-cyclic CMP + H2O = CMP + H(+)</text>
        <dbReference type="Rhea" id="RHEA:72675"/>
        <dbReference type="ChEBI" id="CHEBI:15377"/>
        <dbReference type="ChEBI" id="CHEBI:15378"/>
        <dbReference type="ChEBI" id="CHEBI:58003"/>
        <dbReference type="ChEBI" id="CHEBI:60377"/>
    </reaction>
    <physiologicalReaction direction="left-to-right" evidence="1">
        <dbReference type="Rhea" id="RHEA:72676"/>
    </physiologicalReaction>
</comment>
<dbReference type="RefSeq" id="WP_060535045.1">
    <property type="nucleotide sequence ID" value="NZ_CP013023.1"/>
</dbReference>
<comment type="catalytic activity">
    <reaction evidence="3">
        <text>3',5'-cyclic UMP + H2O = UMP + H(+)</text>
        <dbReference type="Rhea" id="RHEA:70575"/>
        <dbReference type="ChEBI" id="CHEBI:15377"/>
        <dbReference type="ChEBI" id="CHEBI:15378"/>
        <dbReference type="ChEBI" id="CHEBI:57865"/>
        <dbReference type="ChEBI" id="CHEBI:184387"/>
    </reaction>
    <physiologicalReaction direction="left-to-right" evidence="3">
        <dbReference type="Rhea" id="RHEA:70576"/>
    </physiologicalReaction>
</comment>
<evidence type="ECO:0000256" key="3">
    <source>
        <dbReference type="ARBA" id="ARBA00048505"/>
    </source>
</evidence>
<dbReference type="GO" id="GO:0016787">
    <property type="term" value="F:hydrolase activity"/>
    <property type="evidence" value="ECO:0007669"/>
    <property type="project" value="UniProtKB-KW"/>
</dbReference>
<reference evidence="7" key="1">
    <citation type="submission" date="2015-10" db="EMBL/GenBank/DDBJ databases">
        <title>Genome of Paenibacillus bovis sp. nov.</title>
        <authorList>
            <person name="Wu Z."/>
            <person name="Gao C."/>
            <person name="Liu Z."/>
            <person name="Zheng H."/>
        </authorList>
    </citation>
    <scope>NUCLEOTIDE SEQUENCE [LARGE SCALE GENOMIC DNA]</scope>
    <source>
        <strain evidence="7">BD3526</strain>
    </source>
</reference>
<dbReference type="PANTHER" id="PTHR42951:SF17">
    <property type="entry name" value="METALLO-BETA-LACTAMASE DOMAIN-CONTAINING PROTEIN"/>
    <property type="match status" value="1"/>
</dbReference>
<proteinExistence type="predicted"/>
<feature type="domain" description="Metallo-beta-lactamase" evidence="5">
    <location>
        <begin position="35"/>
        <end position="246"/>
    </location>
</feature>
<evidence type="ECO:0000256" key="2">
    <source>
        <dbReference type="ARBA" id="ARBA00034301"/>
    </source>
</evidence>
<keyword evidence="6" id="KW-0378">Hydrolase</keyword>
<reference evidence="6 7" key="2">
    <citation type="journal article" date="2016" name="Int. J. Syst. Evol. Microbiol.">
        <title>Paenibacillus bovis sp. nov., isolated from raw yak (Bos grunniens) milk.</title>
        <authorList>
            <person name="Gao C."/>
            <person name="Han J."/>
            <person name="Liu Z."/>
            <person name="Xu X."/>
            <person name="Hang F."/>
            <person name="Wu Z."/>
        </authorList>
    </citation>
    <scope>NUCLEOTIDE SEQUENCE [LARGE SCALE GENOMIC DNA]</scope>
    <source>
        <strain evidence="6 7">BD3526</strain>
    </source>
</reference>
<organism evidence="6 7">
    <name type="scientific">Paenibacillus bovis</name>
    <dbReference type="NCBI Taxonomy" id="1616788"/>
    <lineage>
        <taxon>Bacteria</taxon>
        <taxon>Bacillati</taxon>
        <taxon>Bacillota</taxon>
        <taxon>Bacilli</taxon>
        <taxon>Bacillales</taxon>
        <taxon>Paenibacillaceae</taxon>
        <taxon>Paenibacillus</taxon>
    </lineage>
</organism>
<dbReference type="InterPro" id="IPR050855">
    <property type="entry name" value="NDM-1-like"/>
</dbReference>
<evidence type="ECO:0000256" key="1">
    <source>
        <dbReference type="ARBA" id="ARBA00034221"/>
    </source>
</evidence>
<dbReference type="Gene3D" id="3.60.15.10">
    <property type="entry name" value="Ribonuclease Z/Hydroxyacylglutathione hydrolase-like"/>
    <property type="match status" value="1"/>
</dbReference>
<dbReference type="CDD" id="cd07721">
    <property type="entry name" value="yflN-like_MBL-fold"/>
    <property type="match status" value="1"/>
</dbReference>
<dbReference type="EMBL" id="CP013023">
    <property type="protein sequence ID" value="ANF96938.1"/>
    <property type="molecule type" value="Genomic_DNA"/>
</dbReference>
<name>A0A172ZH74_9BACL</name>
<dbReference type="Pfam" id="PF00753">
    <property type="entry name" value="Lactamase_B"/>
    <property type="match status" value="1"/>
</dbReference>
<gene>
    <name evidence="6" type="ORF">AR543_13610</name>
</gene>
<feature type="compositionally biased region" description="Basic and acidic residues" evidence="4">
    <location>
        <begin position="273"/>
        <end position="282"/>
    </location>
</feature>
<evidence type="ECO:0000313" key="7">
    <source>
        <dbReference type="Proteomes" id="UP000078148"/>
    </source>
</evidence>
<dbReference type="KEGG" id="pbv:AR543_13610"/>
<accession>A0A172ZH74</accession>
<dbReference type="STRING" id="1616788.AR543_13610"/>